<comment type="caution">
    <text evidence="2">The sequence shown here is derived from an EMBL/GenBank/DDBJ whole genome shotgun (WGS) entry which is preliminary data.</text>
</comment>
<dbReference type="Proteomes" id="UP000605784">
    <property type="component" value="Unassembled WGS sequence"/>
</dbReference>
<dbReference type="AlphaFoldDB" id="A0A830GNC7"/>
<proteinExistence type="predicted"/>
<reference evidence="2" key="2">
    <citation type="submission" date="2020-09" db="EMBL/GenBank/DDBJ databases">
        <authorList>
            <person name="Sun Q."/>
            <person name="Ohkuma M."/>
        </authorList>
    </citation>
    <scope>NUCLEOTIDE SEQUENCE</scope>
    <source>
        <strain evidence="2">JCM 17820</strain>
    </source>
</reference>
<feature type="transmembrane region" description="Helical" evidence="1">
    <location>
        <begin position="101"/>
        <end position="122"/>
    </location>
</feature>
<organism evidence="2 3">
    <name type="scientific">Haloarcula pellucida</name>
    <dbReference type="NCBI Taxonomy" id="1427151"/>
    <lineage>
        <taxon>Archaea</taxon>
        <taxon>Methanobacteriati</taxon>
        <taxon>Methanobacteriota</taxon>
        <taxon>Stenosarchaea group</taxon>
        <taxon>Halobacteria</taxon>
        <taxon>Halobacteriales</taxon>
        <taxon>Haloarculaceae</taxon>
        <taxon>Haloarcula</taxon>
    </lineage>
</organism>
<gene>
    <name evidence="2" type="ORF">GCM10009030_24520</name>
</gene>
<keyword evidence="3" id="KW-1185">Reference proteome</keyword>
<dbReference type="EMBL" id="BMOU01000004">
    <property type="protein sequence ID" value="GGN96316.1"/>
    <property type="molecule type" value="Genomic_DNA"/>
</dbReference>
<keyword evidence="1" id="KW-0812">Transmembrane</keyword>
<keyword evidence="1" id="KW-0472">Membrane</keyword>
<keyword evidence="1" id="KW-1133">Transmembrane helix</keyword>
<dbReference type="RefSeq" id="WP_188998049.1">
    <property type="nucleotide sequence ID" value="NZ_BMOU01000004.1"/>
</dbReference>
<protein>
    <submittedName>
        <fullName evidence="2">Uncharacterized protein</fullName>
    </submittedName>
</protein>
<evidence type="ECO:0000313" key="3">
    <source>
        <dbReference type="Proteomes" id="UP000605784"/>
    </source>
</evidence>
<accession>A0A830GNC7</accession>
<sequence>MEWRCEWCGKPHEENDPPCDNCGHGTYERAVQPVGPTRSADGEVHGGSVWVCQDCGRQHQRNSPPCRRCGSANFERERVADTDPMADIGTSWRDVLEPKYVAGYAAVAVLLGVVLLSVFGVVTLPGFGSEAAAGPPEIPSAPGSADTADGLSLSATEDAYVEALNERRTSEGAGALTRNATADDAAAYYNKAIVAARAGDGSGPEQNAFERFGLACERPNIVAYQVAYDRTGRSVSDFDSEAALAASLVDSYVERGNRFRAAEAGTVGVDIHVAPDGSVFVTYVVC</sequence>
<reference evidence="2" key="1">
    <citation type="journal article" date="2014" name="Int. J. Syst. Evol. Microbiol.">
        <title>Complete genome sequence of Corynebacterium casei LMG S-19264T (=DSM 44701T), isolated from a smear-ripened cheese.</title>
        <authorList>
            <consortium name="US DOE Joint Genome Institute (JGI-PGF)"/>
            <person name="Walter F."/>
            <person name="Albersmeier A."/>
            <person name="Kalinowski J."/>
            <person name="Ruckert C."/>
        </authorList>
    </citation>
    <scope>NUCLEOTIDE SEQUENCE</scope>
    <source>
        <strain evidence="2">JCM 17820</strain>
    </source>
</reference>
<evidence type="ECO:0000313" key="2">
    <source>
        <dbReference type="EMBL" id="GGN96316.1"/>
    </source>
</evidence>
<name>A0A830GNC7_9EURY</name>
<evidence type="ECO:0000256" key="1">
    <source>
        <dbReference type="SAM" id="Phobius"/>
    </source>
</evidence>